<dbReference type="AlphaFoldDB" id="A0A7W7BT57"/>
<protein>
    <submittedName>
        <fullName evidence="2">Uncharacterized protein</fullName>
    </submittedName>
</protein>
<dbReference type="PROSITE" id="PS51257">
    <property type="entry name" value="PROKAR_LIPOPROTEIN"/>
    <property type="match status" value="1"/>
</dbReference>
<comment type="caution">
    <text evidence="2">The sequence shown here is derived from an EMBL/GenBank/DDBJ whole genome shotgun (WGS) entry which is preliminary data.</text>
</comment>
<name>A0A7W7BT57_9MICO</name>
<evidence type="ECO:0000313" key="3">
    <source>
        <dbReference type="Proteomes" id="UP000573729"/>
    </source>
</evidence>
<keyword evidence="3" id="KW-1185">Reference proteome</keyword>
<evidence type="ECO:0000313" key="2">
    <source>
        <dbReference type="EMBL" id="MBB4667426.1"/>
    </source>
</evidence>
<keyword evidence="1" id="KW-0732">Signal</keyword>
<organism evidence="2 3">
    <name type="scientific">Microbacterium marinum</name>
    <dbReference type="NCBI Taxonomy" id="421115"/>
    <lineage>
        <taxon>Bacteria</taxon>
        <taxon>Bacillati</taxon>
        <taxon>Actinomycetota</taxon>
        <taxon>Actinomycetes</taxon>
        <taxon>Micrococcales</taxon>
        <taxon>Microbacteriaceae</taxon>
        <taxon>Microbacterium</taxon>
    </lineage>
</organism>
<sequence>MSISTRNRYRAAAFAGAALAVGLAGCATSPTAEGVANGVVYSGDVLLDDISSALEVTEAGTVDDFVSQNGIALTAPKPEDEVGLPWVLAQTASDRDLEERFGDRQPDGAREPTVLALDTDGEEGVVRVFLRVGTAETVGFGPTYYVYFACVDYAIDLRTSDVAAARAECPNLPEALTDLAEPLPADVVAVGAAWP</sequence>
<dbReference type="RefSeq" id="WP_184217876.1">
    <property type="nucleotide sequence ID" value="NZ_JACHMD010000001.1"/>
</dbReference>
<gene>
    <name evidence="2" type="ORF">BKA24_002135</name>
</gene>
<feature type="chain" id="PRO_5039723866" evidence="1">
    <location>
        <begin position="33"/>
        <end position="195"/>
    </location>
</feature>
<evidence type="ECO:0000256" key="1">
    <source>
        <dbReference type="SAM" id="SignalP"/>
    </source>
</evidence>
<accession>A0A7W7BT57</accession>
<dbReference type="EMBL" id="JACHMD010000001">
    <property type="protein sequence ID" value="MBB4667426.1"/>
    <property type="molecule type" value="Genomic_DNA"/>
</dbReference>
<dbReference type="Proteomes" id="UP000573729">
    <property type="component" value="Unassembled WGS sequence"/>
</dbReference>
<reference evidence="2 3" key="1">
    <citation type="submission" date="2020-08" db="EMBL/GenBank/DDBJ databases">
        <title>Sequencing the genomes of 1000 actinobacteria strains.</title>
        <authorList>
            <person name="Klenk H.-P."/>
        </authorList>
    </citation>
    <scope>NUCLEOTIDE SEQUENCE [LARGE SCALE GENOMIC DNA]</scope>
    <source>
        <strain evidence="2 3">DSM 24947</strain>
    </source>
</reference>
<feature type="signal peptide" evidence="1">
    <location>
        <begin position="1"/>
        <end position="32"/>
    </location>
</feature>
<proteinExistence type="predicted"/>